<dbReference type="GO" id="GO:0005886">
    <property type="term" value="C:plasma membrane"/>
    <property type="evidence" value="ECO:0007669"/>
    <property type="project" value="UniProtKB-SubCell"/>
</dbReference>
<sequence length="745" mass="80107">MIAYLVGLLAVAMLPGLNGVWLLLLAGALASAVKPARQQAFLFTAGVLLASIWGAWQLDHRLPDAYARSDLSLSGTLISIPATAGRRQTFVLKVDSVASSEPALARLRRVKLSYYDVAPVLQAGDRIDVVVRLFPPRGLSNPHAFDLEKRNLMASIDGRGYILDLNRRDEAPPGLLSFRQYLSNQLDQRFSAVASATLGALVLGDRSRLTDDQWRLISETGTAHLMVVSGLHIAVIAGVGMLLSRAVGGLLLGCGVSSVQVRRGGLLLAAMLAIGYALLSGMAIPVQRSLVMVLIFLAGEWALRPVSGWLRWRCALVAVTLVQPLAITEPGAWLSFGAVALLLWMLAQRQRLRGFLATWCRVQGTLFIGMLPVTAALFYQVGFLAPLANLFAVPLISLLVMLLPLLLPLALISGSELLVHVMSVGIEQFWLALAAARDLVGLYLKIPAPGILAVILSFGAALWWIQPLPFRWRWPALILLLPLLASEPAGPEEGEFDVTLFDVGQGLAVLVETRDGSLLYDTGPGYPGGGSAFPYAVAPELRSKAMAEIDLLVLSHGDSDHTGGVDSLIEQMTVAEIISGERVVGLSSQKRCGEEALTWNWSGVEIVALQVHTGKADSNARSCVVRISNGHCSLLLPGDLGKAGERQLIRQQNLGPVTWLVAGHHGSATSSSQLFLNRMSPQAVIFSRGSFNRFGHPAADVVERVRHSGAEIIDTAEEGAVLLHGGEACETSVWRNVKRRYWTAG</sequence>
<dbReference type="InterPro" id="IPR025405">
    <property type="entry name" value="DUF4131"/>
</dbReference>
<keyword evidence="9" id="KW-1185">Reference proteome</keyword>
<dbReference type="InterPro" id="IPR004797">
    <property type="entry name" value="Competence_ComEC/Rec2"/>
</dbReference>
<keyword evidence="3 6" id="KW-0812">Transmembrane</keyword>
<evidence type="ECO:0000256" key="6">
    <source>
        <dbReference type="SAM" id="Phobius"/>
    </source>
</evidence>
<feature type="transmembrane region" description="Helical" evidence="6">
    <location>
        <begin position="223"/>
        <end position="244"/>
    </location>
</feature>
<evidence type="ECO:0000256" key="3">
    <source>
        <dbReference type="ARBA" id="ARBA00022692"/>
    </source>
</evidence>
<dbReference type="Pfam" id="PF13567">
    <property type="entry name" value="DUF4131"/>
    <property type="match status" value="1"/>
</dbReference>
<dbReference type="RefSeq" id="WP_132288352.1">
    <property type="nucleotide sequence ID" value="NZ_SMFU01000007.1"/>
</dbReference>
<dbReference type="SUPFAM" id="SSF56281">
    <property type="entry name" value="Metallo-hydrolase/oxidoreductase"/>
    <property type="match status" value="1"/>
</dbReference>
<evidence type="ECO:0000313" key="9">
    <source>
        <dbReference type="Proteomes" id="UP000294546"/>
    </source>
</evidence>
<feature type="domain" description="Metallo-beta-lactamase" evidence="7">
    <location>
        <begin position="505"/>
        <end position="688"/>
    </location>
</feature>
<dbReference type="InterPro" id="IPR036866">
    <property type="entry name" value="RibonucZ/Hydroxyglut_hydro"/>
</dbReference>
<evidence type="ECO:0000313" key="8">
    <source>
        <dbReference type="EMBL" id="TCK08909.1"/>
    </source>
</evidence>
<feature type="transmembrane region" description="Helical" evidence="6">
    <location>
        <begin position="387"/>
        <end position="410"/>
    </location>
</feature>
<keyword evidence="4 6" id="KW-1133">Transmembrane helix</keyword>
<proteinExistence type="predicted"/>
<dbReference type="AlphaFoldDB" id="A0A4R1GRR9"/>
<dbReference type="Pfam" id="PF03772">
    <property type="entry name" value="Competence"/>
    <property type="match status" value="1"/>
</dbReference>
<dbReference type="NCBIfam" id="TIGR00360">
    <property type="entry name" value="ComEC_N-term"/>
    <property type="match status" value="1"/>
</dbReference>
<organism evidence="8 9">
    <name type="scientific">Marinobacterium mangrovicola</name>
    <dbReference type="NCBI Taxonomy" id="1476959"/>
    <lineage>
        <taxon>Bacteria</taxon>
        <taxon>Pseudomonadati</taxon>
        <taxon>Pseudomonadota</taxon>
        <taxon>Gammaproteobacteria</taxon>
        <taxon>Oceanospirillales</taxon>
        <taxon>Oceanospirillaceae</taxon>
        <taxon>Marinobacterium</taxon>
    </lineage>
</organism>
<dbReference type="Pfam" id="PF00753">
    <property type="entry name" value="Lactamase_B"/>
    <property type="match status" value="1"/>
</dbReference>
<evidence type="ECO:0000256" key="4">
    <source>
        <dbReference type="ARBA" id="ARBA00022989"/>
    </source>
</evidence>
<name>A0A4R1GRR9_9GAMM</name>
<comment type="caution">
    <text evidence="8">The sequence shown here is derived from an EMBL/GenBank/DDBJ whole genome shotgun (WGS) entry which is preliminary data.</text>
</comment>
<dbReference type="InterPro" id="IPR052159">
    <property type="entry name" value="Competence_DNA_uptake"/>
</dbReference>
<dbReference type="PANTHER" id="PTHR30619:SF1">
    <property type="entry name" value="RECOMBINATION PROTEIN 2"/>
    <property type="match status" value="1"/>
</dbReference>
<gene>
    <name evidence="8" type="ORF">CLV83_1005</name>
</gene>
<dbReference type="Gene3D" id="3.60.15.10">
    <property type="entry name" value="Ribonuclease Z/Hydroxyacylglutathione hydrolase-like"/>
    <property type="match status" value="1"/>
</dbReference>
<dbReference type="SMART" id="SM00849">
    <property type="entry name" value="Lactamase_B"/>
    <property type="match status" value="1"/>
</dbReference>
<evidence type="ECO:0000259" key="7">
    <source>
        <dbReference type="SMART" id="SM00849"/>
    </source>
</evidence>
<evidence type="ECO:0000256" key="2">
    <source>
        <dbReference type="ARBA" id="ARBA00022475"/>
    </source>
</evidence>
<dbReference type="CDD" id="cd07731">
    <property type="entry name" value="ComA-like_MBL-fold"/>
    <property type="match status" value="1"/>
</dbReference>
<keyword evidence="5 6" id="KW-0472">Membrane</keyword>
<feature type="transmembrane region" description="Helical" evidence="6">
    <location>
        <begin position="442"/>
        <end position="465"/>
    </location>
</feature>
<protein>
    <submittedName>
        <fullName evidence="8">Competence protein ComEC</fullName>
    </submittedName>
</protein>
<evidence type="ECO:0000256" key="1">
    <source>
        <dbReference type="ARBA" id="ARBA00004651"/>
    </source>
</evidence>
<dbReference type="InterPro" id="IPR004477">
    <property type="entry name" value="ComEC_N"/>
</dbReference>
<dbReference type="EMBL" id="SMFU01000007">
    <property type="protein sequence ID" value="TCK08909.1"/>
    <property type="molecule type" value="Genomic_DNA"/>
</dbReference>
<comment type="subcellular location">
    <subcellularLocation>
        <location evidence="1">Cell membrane</location>
        <topology evidence="1">Multi-pass membrane protein</topology>
    </subcellularLocation>
</comment>
<reference evidence="8 9" key="1">
    <citation type="submission" date="2019-03" db="EMBL/GenBank/DDBJ databases">
        <title>Genomic Encyclopedia of Archaeal and Bacterial Type Strains, Phase II (KMG-II): from individual species to whole genera.</title>
        <authorList>
            <person name="Goeker M."/>
        </authorList>
    </citation>
    <scope>NUCLEOTIDE SEQUENCE [LARGE SCALE GENOMIC DNA]</scope>
    <source>
        <strain evidence="8 9">DSM 27697</strain>
    </source>
</reference>
<dbReference type="Proteomes" id="UP000294546">
    <property type="component" value="Unassembled WGS sequence"/>
</dbReference>
<evidence type="ECO:0000256" key="5">
    <source>
        <dbReference type="ARBA" id="ARBA00023136"/>
    </source>
</evidence>
<feature type="transmembrane region" description="Helical" evidence="6">
    <location>
        <begin position="40"/>
        <end position="58"/>
    </location>
</feature>
<feature type="transmembrane region" description="Helical" evidence="6">
    <location>
        <begin position="330"/>
        <end position="347"/>
    </location>
</feature>
<feature type="transmembrane region" description="Helical" evidence="6">
    <location>
        <begin position="359"/>
        <end position="381"/>
    </location>
</feature>
<accession>A0A4R1GRR9</accession>
<feature type="transmembrane region" description="Helical" evidence="6">
    <location>
        <begin position="264"/>
        <end position="284"/>
    </location>
</feature>
<keyword evidence="2" id="KW-1003">Cell membrane</keyword>
<dbReference type="NCBIfam" id="TIGR00361">
    <property type="entry name" value="ComEC_Rec2"/>
    <property type="match status" value="1"/>
</dbReference>
<dbReference type="InterPro" id="IPR035681">
    <property type="entry name" value="ComA-like_MBL"/>
</dbReference>
<dbReference type="InterPro" id="IPR001279">
    <property type="entry name" value="Metallo-B-lactamas"/>
</dbReference>
<dbReference type="PANTHER" id="PTHR30619">
    <property type="entry name" value="DNA INTERNALIZATION/COMPETENCE PROTEIN COMEC/REC2"/>
    <property type="match status" value="1"/>
</dbReference>
<dbReference type="GO" id="GO:0030420">
    <property type="term" value="P:establishment of competence for transformation"/>
    <property type="evidence" value="ECO:0007669"/>
    <property type="project" value="InterPro"/>
</dbReference>
<dbReference type="OrthoDB" id="9761531at2"/>